<keyword evidence="2" id="KW-1185">Reference proteome</keyword>
<accession>A0AAQ3S0T8</accession>
<organism evidence="1 2">
    <name type="scientific">Vigna mungo</name>
    <name type="common">Black gram</name>
    <name type="synonym">Phaseolus mungo</name>
    <dbReference type="NCBI Taxonomy" id="3915"/>
    <lineage>
        <taxon>Eukaryota</taxon>
        <taxon>Viridiplantae</taxon>
        <taxon>Streptophyta</taxon>
        <taxon>Embryophyta</taxon>
        <taxon>Tracheophyta</taxon>
        <taxon>Spermatophyta</taxon>
        <taxon>Magnoliopsida</taxon>
        <taxon>eudicotyledons</taxon>
        <taxon>Gunneridae</taxon>
        <taxon>Pentapetalae</taxon>
        <taxon>rosids</taxon>
        <taxon>fabids</taxon>
        <taxon>Fabales</taxon>
        <taxon>Fabaceae</taxon>
        <taxon>Papilionoideae</taxon>
        <taxon>50 kb inversion clade</taxon>
        <taxon>NPAAA clade</taxon>
        <taxon>indigoferoid/millettioid clade</taxon>
        <taxon>Phaseoleae</taxon>
        <taxon>Vigna</taxon>
    </lineage>
</organism>
<proteinExistence type="predicted"/>
<dbReference type="AlphaFoldDB" id="A0AAQ3S0T8"/>
<evidence type="ECO:0000313" key="1">
    <source>
        <dbReference type="EMBL" id="WVZ13472.1"/>
    </source>
</evidence>
<dbReference type="Proteomes" id="UP001374535">
    <property type="component" value="Chromosome 4"/>
</dbReference>
<name>A0AAQ3S0T8_VIGMU</name>
<reference evidence="1 2" key="1">
    <citation type="journal article" date="2023" name="Life. Sci Alliance">
        <title>Evolutionary insights into 3D genome organization and epigenetic landscape of Vigna mungo.</title>
        <authorList>
            <person name="Junaid A."/>
            <person name="Singh B."/>
            <person name="Bhatia S."/>
        </authorList>
    </citation>
    <scope>NUCLEOTIDE SEQUENCE [LARGE SCALE GENOMIC DNA]</scope>
    <source>
        <strain evidence="1">Urdbean</strain>
    </source>
</reference>
<dbReference type="EMBL" id="CP144697">
    <property type="protein sequence ID" value="WVZ13472.1"/>
    <property type="molecule type" value="Genomic_DNA"/>
</dbReference>
<evidence type="ECO:0000313" key="2">
    <source>
        <dbReference type="Proteomes" id="UP001374535"/>
    </source>
</evidence>
<sequence>FSLILSHTRSVASTNLKLYDFTDANGSGSGGICVDDAEPGVCLKECVHHDAVAELEDLQGEDGAREEHQREKDERKLDDVIGVRGVHVVLLGEGRAAKNGIKLLLAKNVEGMMVKKNYFKIKNI</sequence>
<feature type="non-terminal residue" evidence="1">
    <location>
        <position position="1"/>
    </location>
</feature>
<protein>
    <submittedName>
        <fullName evidence="1">Uncharacterized protein</fullName>
    </submittedName>
</protein>
<gene>
    <name evidence="1" type="ORF">V8G54_011038</name>
</gene>